<dbReference type="Proteomes" id="UP000299794">
    <property type="component" value="Unassembled WGS sequence"/>
</dbReference>
<comment type="caution">
    <text evidence="1">The sequence shown here is derived from an EMBL/GenBank/DDBJ whole genome shotgun (WGS) entry which is preliminary data.</text>
</comment>
<dbReference type="AlphaFoldDB" id="A0A4P5ZAC4"/>
<gene>
    <name evidence="1" type="ORF">PA905_06250</name>
</gene>
<protein>
    <submittedName>
        <fullName evidence="1">Uncharacterized protein</fullName>
    </submittedName>
</protein>
<sequence>MKKLATIFSFSILVILLVVSNVLPVWASPSFNQAHNFSVSNAYTSNQQQNEIKKHIIVEKLVCRYINGKKRCWHD</sequence>
<name>A0A4P5ZAC4_PLAAG</name>
<reference evidence="2" key="1">
    <citation type="submission" date="2019-02" db="EMBL/GenBank/DDBJ databases">
        <title>Draft genome sequence of Planktothrix agardhii NIES-905.</title>
        <authorList>
            <person name="Yamaguchi H."/>
            <person name="Suzuki S."/>
            <person name="Kawachi M."/>
        </authorList>
    </citation>
    <scope>NUCLEOTIDE SEQUENCE [LARGE SCALE GENOMIC DNA]</scope>
    <source>
        <strain evidence="2">CCAP 1459/11A</strain>
    </source>
</reference>
<organism evidence="1 2">
    <name type="scientific">Planktothrix agardhii CCAP 1459/11A</name>
    <dbReference type="NCBI Taxonomy" id="282420"/>
    <lineage>
        <taxon>Bacteria</taxon>
        <taxon>Bacillati</taxon>
        <taxon>Cyanobacteriota</taxon>
        <taxon>Cyanophyceae</taxon>
        <taxon>Oscillatoriophycideae</taxon>
        <taxon>Oscillatoriales</taxon>
        <taxon>Microcoleaceae</taxon>
        <taxon>Planktothrix</taxon>
    </lineage>
</organism>
<proteinExistence type="predicted"/>
<evidence type="ECO:0000313" key="2">
    <source>
        <dbReference type="Proteomes" id="UP000299794"/>
    </source>
</evidence>
<evidence type="ECO:0000313" key="1">
    <source>
        <dbReference type="EMBL" id="GDZ92928.1"/>
    </source>
</evidence>
<accession>A0A4P5ZAC4</accession>
<dbReference type="RefSeq" id="WP_027255007.1">
    <property type="nucleotide sequence ID" value="NZ_BJCD01000030.1"/>
</dbReference>
<dbReference type="EMBL" id="BJCD01000030">
    <property type="protein sequence ID" value="GDZ92928.1"/>
    <property type="molecule type" value="Genomic_DNA"/>
</dbReference>